<accession>A0ABT3TK54</accession>
<dbReference type="Pfam" id="PF18884">
    <property type="entry name" value="TSP3_bac"/>
    <property type="match status" value="2"/>
</dbReference>
<name>A0ABT3TK54_9GAMM</name>
<evidence type="ECO:0008006" key="7">
    <source>
        <dbReference type="Google" id="ProtNLM"/>
    </source>
</evidence>
<dbReference type="Gene3D" id="4.10.1080.10">
    <property type="entry name" value="TSP type-3 repeat"/>
    <property type="match status" value="1"/>
</dbReference>
<sequence length="405" mass="44059">MLQNHSLIILLPFRRLILFLAYLCSSLMSTPSVADLVDRGFGFIYDTDLNITWLYDANYASSELSDTRVSDIISAVVSVDGHALSANDFFKNASSEYTGQMTWWGAKAWVDQLEYSHPQLGIIYDQWRLPLVSISNGSCANFDGSPRADTYGYNCVDSELGSLYYTELGGTSSITTSGIGSSDDQDLSKFINVRESFYHLDNIASPCLNLPGSACNVYFSFYSGFQWGTLKRNMNYVWAALDGDIAAFDVDQDTITDLIDNCPVKSNTDQLNNDLDGQGDACDTDDDNDGLTDATEQIIGTNPLAIDTDNDGFSDYDEVSAASDPLDDASIPITADGDLNNDSIVDARDILLGQQILLGMVQLTADHLAHGDVAPLISGTPSPNGLFNLGDLVVIQRKVMGTISY</sequence>
<evidence type="ECO:0000256" key="2">
    <source>
        <dbReference type="ARBA" id="ARBA00022525"/>
    </source>
</evidence>
<dbReference type="InterPro" id="IPR059100">
    <property type="entry name" value="TSP3_bac"/>
</dbReference>
<keyword evidence="4" id="KW-0106">Calcium</keyword>
<evidence type="ECO:0000313" key="6">
    <source>
        <dbReference type="Proteomes" id="UP001143362"/>
    </source>
</evidence>
<keyword evidence="6" id="KW-1185">Reference proteome</keyword>
<evidence type="ECO:0000256" key="1">
    <source>
        <dbReference type="ARBA" id="ARBA00004613"/>
    </source>
</evidence>
<dbReference type="SUPFAM" id="SSF63446">
    <property type="entry name" value="Type I dockerin domain"/>
    <property type="match status" value="1"/>
</dbReference>
<comment type="subcellular location">
    <subcellularLocation>
        <location evidence="1">Secreted</location>
    </subcellularLocation>
</comment>
<proteinExistence type="predicted"/>
<reference evidence="5" key="1">
    <citation type="submission" date="2019-02" db="EMBL/GenBank/DDBJ databases">
        <authorList>
            <person name="Li S.-H."/>
        </authorList>
    </citation>
    <scope>NUCLEOTIDE SEQUENCE</scope>
    <source>
        <strain evidence="5">IMCC14734</strain>
    </source>
</reference>
<dbReference type="EMBL" id="SHNN01000002">
    <property type="protein sequence ID" value="MCX2981809.1"/>
    <property type="molecule type" value="Genomic_DNA"/>
</dbReference>
<keyword evidence="3" id="KW-0732">Signal</keyword>
<dbReference type="Proteomes" id="UP001143362">
    <property type="component" value="Unassembled WGS sequence"/>
</dbReference>
<dbReference type="Pfam" id="PF02412">
    <property type="entry name" value="TSP_3"/>
    <property type="match status" value="1"/>
</dbReference>
<evidence type="ECO:0000313" key="5">
    <source>
        <dbReference type="EMBL" id="MCX2981809.1"/>
    </source>
</evidence>
<dbReference type="SUPFAM" id="SSF103647">
    <property type="entry name" value="TSP type-3 repeat"/>
    <property type="match status" value="1"/>
</dbReference>
<comment type="caution">
    <text evidence="5">The sequence shown here is derived from an EMBL/GenBank/DDBJ whole genome shotgun (WGS) entry which is preliminary data.</text>
</comment>
<evidence type="ECO:0000256" key="3">
    <source>
        <dbReference type="ARBA" id="ARBA00022729"/>
    </source>
</evidence>
<dbReference type="InterPro" id="IPR036439">
    <property type="entry name" value="Dockerin_dom_sf"/>
</dbReference>
<dbReference type="InterPro" id="IPR028974">
    <property type="entry name" value="TSP_type-3_rpt"/>
</dbReference>
<dbReference type="InterPro" id="IPR003367">
    <property type="entry name" value="Thrombospondin_3-like_rpt"/>
</dbReference>
<protein>
    <recommendedName>
        <fullName evidence="7">Dockerin domain-containing protein</fullName>
    </recommendedName>
</protein>
<organism evidence="5 6">
    <name type="scientific">Candidatus Litorirhabdus singularis</name>
    <dbReference type="NCBI Taxonomy" id="2518993"/>
    <lineage>
        <taxon>Bacteria</taxon>
        <taxon>Pseudomonadati</taxon>
        <taxon>Pseudomonadota</taxon>
        <taxon>Gammaproteobacteria</taxon>
        <taxon>Cellvibrionales</taxon>
        <taxon>Halieaceae</taxon>
        <taxon>Candidatus Litorirhabdus</taxon>
    </lineage>
</organism>
<evidence type="ECO:0000256" key="4">
    <source>
        <dbReference type="ARBA" id="ARBA00022837"/>
    </source>
</evidence>
<gene>
    <name evidence="5" type="ORF">EYC98_13165</name>
</gene>
<keyword evidence="2" id="KW-0964">Secreted</keyword>